<sequence length="517" mass="57534">MKRPLPFSRALVALWLLVVAFFVVWYHGETVPQPLPDGPARPNADARLPCVSYSPYFRAGVTPLDPNTQIPPEWIDLDLQALAKITRCVRTYSVDQGLDRVPEFAARHGLTVWLGAWIGRDDKKNAQELARAIALANQYRGVVTRLIVGNEVLLRREQTPENLARYLEQAKTQAQVPITYADVWEFWLRYRGALLPHVDVATIHILPYWEDRPQPIDSAAEHLFRIRTMARQVLGAIPIAIGETGWPSAGKQREGAVPSRVNQAKYVRDVLSLAATFNWDVNFIESHDQPWKRALEGTVGGYWGVLNTAQEPKFPLTGPVAERDTLWPPLTAALMGAVLLPLIASLRRWPVTLLGAALGFTAFWQWEHAVVAYRNAWEWGALGATGVVALVVAVALAARPTYRATPPDWLTVATSYLLFALAVANVWLVVDGRYRDYATCLYLPLALVAPLRHWSVTLTERLWSAIALLCAAFVWLKEAMNGQALLWFLTTAAITLSLPRARAASSQATRVAPTAPQ</sequence>
<evidence type="ECO:0000256" key="3">
    <source>
        <dbReference type="ARBA" id="ARBA00022475"/>
    </source>
</evidence>
<feature type="transmembrane region" description="Helical" evidence="16">
    <location>
        <begin position="409"/>
        <end position="428"/>
    </location>
</feature>
<evidence type="ECO:0000256" key="9">
    <source>
        <dbReference type="ARBA" id="ARBA00023180"/>
    </source>
</evidence>
<evidence type="ECO:0000256" key="6">
    <source>
        <dbReference type="ARBA" id="ARBA00022729"/>
    </source>
</evidence>
<reference evidence="17 18" key="1">
    <citation type="submission" date="2018-04" db="EMBL/GenBank/DDBJ databases">
        <title>Complete genome sequence of Hydrogenophilus thermoluteolus TH-1.</title>
        <authorList>
            <person name="Arai H."/>
        </authorList>
    </citation>
    <scope>NUCLEOTIDE SEQUENCE [LARGE SCALE GENOMIC DNA]</scope>
    <source>
        <strain evidence="17 18">TH-1</strain>
    </source>
</reference>
<keyword evidence="11" id="KW-0961">Cell wall biogenesis/degradation</keyword>
<dbReference type="GO" id="GO:0005886">
    <property type="term" value="C:plasma membrane"/>
    <property type="evidence" value="ECO:0007669"/>
    <property type="project" value="UniProtKB-SubCell"/>
</dbReference>
<organism evidence="17 18">
    <name type="scientific">Hydrogenophilus thermoluteolus</name>
    <name type="common">Pseudomonas hydrogenothermophila</name>
    <dbReference type="NCBI Taxonomy" id="297"/>
    <lineage>
        <taxon>Bacteria</taxon>
        <taxon>Pseudomonadati</taxon>
        <taxon>Pseudomonadota</taxon>
        <taxon>Hydrogenophilia</taxon>
        <taxon>Hydrogenophilales</taxon>
        <taxon>Hydrogenophilaceae</taxon>
        <taxon>Hydrogenophilus</taxon>
    </lineage>
</organism>
<accession>A0A2Z6DY49</accession>
<evidence type="ECO:0000256" key="10">
    <source>
        <dbReference type="ARBA" id="ARBA00023277"/>
    </source>
</evidence>
<dbReference type="Gene3D" id="3.20.20.80">
    <property type="entry name" value="Glycosidases"/>
    <property type="match status" value="1"/>
</dbReference>
<dbReference type="InterPro" id="IPR000490">
    <property type="entry name" value="Glyco_hydro_17"/>
</dbReference>
<keyword evidence="12" id="KW-0624">Polysaccharide degradation</keyword>
<evidence type="ECO:0000256" key="15">
    <source>
        <dbReference type="ARBA" id="ARBA00043078"/>
    </source>
</evidence>
<evidence type="ECO:0000256" key="2">
    <source>
        <dbReference type="ARBA" id="ARBA00004236"/>
    </source>
</evidence>
<comment type="subcellular location">
    <subcellularLocation>
        <location evidence="2">Cell membrane</location>
    </subcellularLocation>
    <subcellularLocation>
        <location evidence="1">Secreted</location>
        <location evidence="1">Cell wall</location>
    </subcellularLocation>
</comment>
<keyword evidence="16" id="KW-0812">Transmembrane</keyword>
<evidence type="ECO:0000256" key="7">
    <source>
        <dbReference type="ARBA" id="ARBA00022801"/>
    </source>
</evidence>
<dbReference type="GO" id="GO:0000272">
    <property type="term" value="P:polysaccharide catabolic process"/>
    <property type="evidence" value="ECO:0007669"/>
    <property type="project" value="UniProtKB-KW"/>
</dbReference>
<evidence type="ECO:0000256" key="4">
    <source>
        <dbReference type="ARBA" id="ARBA00022512"/>
    </source>
</evidence>
<dbReference type="Proteomes" id="UP000262004">
    <property type="component" value="Chromosome"/>
</dbReference>
<dbReference type="GO" id="GO:0071555">
    <property type="term" value="P:cell wall organization"/>
    <property type="evidence" value="ECO:0007669"/>
    <property type="project" value="UniProtKB-KW"/>
</dbReference>
<evidence type="ECO:0000313" key="17">
    <source>
        <dbReference type="EMBL" id="BBD77397.1"/>
    </source>
</evidence>
<keyword evidence="6" id="KW-0732">Signal</keyword>
<keyword evidence="10" id="KW-0119">Carbohydrate metabolism</keyword>
<evidence type="ECO:0000256" key="13">
    <source>
        <dbReference type="ARBA" id="ARBA00037649"/>
    </source>
</evidence>
<dbReference type="SUPFAM" id="SSF51445">
    <property type="entry name" value="(Trans)glycosidases"/>
    <property type="match status" value="1"/>
</dbReference>
<feature type="transmembrane region" description="Helical" evidence="16">
    <location>
        <begin position="379"/>
        <end position="397"/>
    </location>
</feature>
<evidence type="ECO:0000256" key="16">
    <source>
        <dbReference type="SAM" id="Phobius"/>
    </source>
</evidence>
<keyword evidence="3" id="KW-1003">Cell membrane</keyword>
<evidence type="ECO:0000256" key="12">
    <source>
        <dbReference type="ARBA" id="ARBA00023326"/>
    </source>
</evidence>
<evidence type="ECO:0000256" key="1">
    <source>
        <dbReference type="ARBA" id="ARBA00004191"/>
    </source>
</evidence>
<keyword evidence="16" id="KW-1133">Transmembrane helix</keyword>
<protein>
    <recommendedName>
        <fullName evidence="15">Endo-1,3-beta-glucanase btgC</fullName>
    </recommendedName>
    <alternativeName>
        <fullName evidence="14">Laminarinase btgC</fullName>
    </alternativeName>
</protein>
<evidence type="ECO:0000313" key="18">
    <source>
        <dbReference type="Proteomes" id="UP000262004"/>
    </source>
</evidence>
<keyword evidence="9" id="KW-0325">Glycoprotein</keyword>
<dbReference type="InterPro" id="IPR050732">
    <property type="entry name" value="Beta-glucan_modifiers"/>
</dbReference>
<keyword evidence="18" id="KW-1185">Reference proteome</keyword>
<keyword evidence="8 16" id="KW-0472">Membrane</keyword>
<dbReference type="InterPro" id="IPR017853">
    <property type="entry name" value="GH"/>
</dbReference>
<gene>
    <name evidence="17" type="ORF">HPTL_1133</name>
</gene>
<comment type="function">
    <text evidence="13">Glucanases play a role in cell expansion during growth, in cell-cell fusion during mating, and in spore release during sporulation. This enzyme may be involved in beta-glucan degradation. Active on laminarin and lichenan.</text>
</comment>
<feature type="transmembrane region" description="Helical" evidence="16">
    <location>
        <begin position="351"/>
        <end position="367"/>
    </location>
</feature>
<dbReference type="RefSeq" id="WP_179949073.1">
    <property type="nucleotide sequence ID" value="NZ_AP018558.1"/>
</dbReference>
<evidence type="ECO:0000256" key="11">
    <source>
        <dbReference type="ARBA" id="ARBA00023316"/>
    </source>
</evidence>
<keyword evidence="7" id="KW-0378">Hydrolase</keyword>
<dbReference type="AlphaFoldDB" id="A0A2Z6DY49"/>
<keyword evidence="5" id="KW-0964">Secreted</keyword>
<dbReference type="PANTHER" id="PTHR16631:SF17">
    <property type="entry name" value="GLUCAN ENDO-1,3-BETA-GLUCOSIDASE BTGC"/>
    <property type="match status" value="1"/>
</dbReference>
<evidence type="ECO:0000256" key="8">
    <source>
        <dbReference type="ARBA" id="ARBA00023136"/>
    </source>
</evidence>
<name>A0A2Z6DY49_HYDTE</name>
<dbReference type="KEGG" id="htl:HPTL_1133"/>
<dbReference type="PROSITE" id="PS00587">
    <property type="entry name" value="GLYCOSYL_HYDROL_F17"/>
    <property type="match status" value="1"/>
</dbReference>
<dbReference type="PANTHER" id="PTHR16631">
    <property type="entry name" value="GLUCAN 1,3-BETA-GLUCOSIDASE"/>
    <property type="match status" value="1"/>
</dbReference>
<evidence type="ECO:0000256" key="5">
    <source>
        <dbReference type="ARBA" id="ARBA00022525"/>
    </source>
</evidence>
<keyword evidence="4" id="KW-0134">Cell wall</keyword>
<proteinExistence type="predicted"/>
<dbReference type="EMBL" id="AP018558">
    <property type="protein sequence ID" value="BBD77397.1"/>
    <property type="molecule type" value="Genomic_DNA"/>
</dbReference>
<evidence type="ECO:0000256" key="14">
    <source>
        <dbReference type="ARBA" id="ARBA00042373"/>
    </source>
</evidence>
<dbReference type="GO" id="GO:0004553">
    <property type="term" value="F:hydrolase activity, hydrolyzing O-glycosyl compounds"/>
    <property type="evidence" value="ECO:0007669"/>
    <property type="project" value="InterPro"/>
</dbReference>